<evidence type="ECO:0000313" key="1">
    <source>
        <dbReference type="EMBL" id="UYM15184.1"/>
    </source>
</evidence>
<reference evidence="1" key="1">
    <citation type="submission" date="2022-10" db="EMBL/GenBank/DDBJ databases">
        <title>Completed Genome Sequence of two octocoral isolated bacterium, Endozoicomonas euniceicola EF212T and Endozoicomonas gorgoniicola PS125T.</title>
        <authorList>
            <person name="Chiou Y.-J."/>
            <person name="Chen Y.-H."/>
        </authorList>
    </citation>
    <scope>NUCLEOTIDE SEQUENCE</scope>
    <source>
        <strain evidence="1">EF212</strain>
    </source>
</reference>
<organism evidence="1 2">
    <name type="scientific">Endozoicomonas euniceicola</name>
    <dbReference type="NCBI Taxonomy" id="1234143"/>
    <lineage>
        <taxon>Bacteria</taxon>
        <taxon>Pseudomonadati</taxon>
        <taxon>Pseudomonadota</taxon>
        <taxon>Gammaproteobacteria</taxon>
        <taxon>Oceanospirillales</taxon>
        <taxon>Endozoicomonadaceae</taxon>
        <taxon>Endozoicomonas</taxon>
    </lineage>
</organism>
<name>A0ABY6GT67_9GAMM</name>
<proteinExistence type="predicted"/>
<sequence length="51" mass="5924">MVIVTARLLQSREGVLPISKDQEQLNKYMEQQAELCRVLPRQTFYDLGSNL</sequence>
<dbReference type="EMBL" id="CP103300">
    <property type="protein sequence ID" value="UYM15184.1"/>
    <property type="molecule type" value="Genomic_DNA"/>
</dbReference>
<evidence type="ECO:0000313" key="2">
    <source>
        <dbReference type="Proteomes" id="UP001163255"/>
    </source>
</evidence>
<keyword evidence="2" id="KW-1185">Reference proteome</keyword>
<accession>A0ABY6GT67</accession>
<protein>
    <submittedName>
        <fullName evidence="1">Uncharacterized protein</fullName>
    </submittedName>
</protein>
<gene>
    <name evidence="1" type="ORF">NX720_20325</name>
</gene>
<dbReference type="RefSeq" id="WP_262597073.1">
    <property type="nucleotide sequence ID" value="NZ_CP103300.1"/>
</dbReference>
<dbReference type="Proteomes" id="UP001163255">
    <property type="component" value="Chromosome"/>
</dbReference>